<keyword evidence="12" id="KW-1185">Reference proteome</keyword>
<dbReference type="SUPFAM" id="SSF57701">
    <property type="entry name" value="Zn2/Cys6 DNA-binding domain"/>
    <property type="match status" value="1"/>
</dbReference>
<evidence type="ECO:0000256" key="8">
    <source>
        <dbReference type="SAM" id="Coils"/>
    </source>
</evidence>
<dbReference type="InterPro" id="IPR001138">
    <property type="entry name" value="Zn2Cys6_DnaBD"/>
</dbReference>
<dbReference type="PROSITE" id="PS50048">
    <property type="entry name" value="ZN2_CY6_FUNGAL_2"/>
    <property type="match status" value="1"/>
</dbReference>
<dbReference type="CDD" id="cd12148">
    <property type="entry name" value="fungal_TF_MHR"/>
    <property type="match status" value="1"/>
</dbReference>
<feature type="region of interest" description="Disordered" evidence="9">
    <location>
        <begin position="577"/>
        <end position="607"/>
    </location>
</feature>
<evidence type="ECO:0000256" key="9">
    <source>
        <dbReference type="SAM" id="MobiDB-lite"/>
    </source>
</evidence>
<feature type="region of interest" description="Disordered" evidence="9">
    <location>
        <begin position="1"/>
        <end position="32"/>
    </location>
</feature>
<keyword evidence="7" id="KW-0539">Nucleus</keyword>
<dbReference type="GeneID" id="66114508"/>
<sequence>MNDLPKQPPSDKASEEPQITMNSSNEGPEKSKSNFKLIATSTGIRVSQACDRCRVKKIKCDGMTPCSNCQKVNFECKTSDKLTRRAFPKGYTENLEKLVKQLEEENQILKERIDGEKTSNEGPKNLDINTNQVSALSGVNSQLDTPLLLARQGDFDARLTLTNTPTRLEPGSQYKTIPINNPIDQIFNLDNNGVIIGNDNLNFESQVNHLLINLNLPFLKISNSHNFLLNDPNSYLFNPSYSNHNLFHNRDWEIAYNPITELPNSREEDKLPLDVYDLFIKLINNFKKLFKNKKELDQQITQFFLSYNIFIPVFEYKEFKKSYEEFHTMYPFMFTYNDATINGFNISSHDYSVVNKFMMTVIQIYAMIMMNDPTINLNLILNHDNPSYTMSNMSNMKSNDAHSLIRSLYDLLPYFNLFHVSMNQLQTYLLFFHYSLVTNNKEKSLVLSSVINSYIGILGINLNTNNLFFNDLSLSIQQRRIRVKIFWVFKVLLKCFNLKFGFKPSINTTVINPVTIDRYFQLTPAKLSSLLEPQNDPEGYDELFRALLKPSIEFLTLLNIVIPSSFSPNYYQYLKNSKDGKGQANHPPNTANQQNGSGARKPHNLDWILNDDDGDGNDGNLNYNFNQFATIDKNLENWRNSLKVKQMELLPLLQYMGLDNVSGITSNNLFHELSSNEKNSEGSHLGLSREGLVHFFNSGLPDIYTASQLIKIQLNFHYLLIRSMNYINFMVDKDLTPGYYVNIFNISQEVLQYFLLIFSHIGDFEEVNYDGSGKDSSNANHLGLRTDEDGFIVNDFSVKRQKPNSGNTKKPKSWRQIPSNPFNVMLNGLSLCIINFKKAIILQMLYLLICQLKFVKKDKIDLSKSSTVLSFSVELFIKIFINYKTRSNFEQNYVYNEKSKKRSSEDYLYNKLLSDAFKDEILKDQEQSDDEDCEDLPYDPSGMSSYSSIDWDDENLDEDLKYLKILKFLKYKNNSILDQSKQMKANEQHHSRSQSGILMPNPTSVTHHHHHHTYEGGSNLKHEQQHNPLVAEDQIVPRGHQADLNSLYVNSSAHDDMGDSKTPYLTYYTPSNAASPGTLPSNKSQISFMKIPSMNRLDYIMSPHYYPEGAHNLDSQNPNYKFPMSIAEHDTLTLPQASLLQTSGGSSSSKQTASNIQNNDNNKMNDPIIKKEKTIIGELMRGSEGNGGNKLYHNWT</sequence>
<dbReference type="AlphaFoldDB" id="A0A9P8AID9"/>
<feature type="coiled-coil region" evidence="8">
    <location>
        <begin position="92"/>
        <end position="119"/>
    </location>
</feature>
<comment type="subcellular location">
    <subcellularLocation>
        <location evidence="1">Nucleus</location>
    </subcellularLocation>
</comment>
<dbReference type="GO" id="GO:0000981">
    <property type="term" value="F:DNA-binding transcription factor activity, RNA polymerase II-specific"/>
    <property type="evidence" value="ECO:0007669"/>
    <property type="project" value="InterPro"/>
</dbReference>
<keyword evidence="3" id="KW-0862">Zinc</keyword>
<dbReference type="GO" id="GO:0008270">
    <property type="term" value="F:zinc ion binding"/>
    <property type="evidence" value="ECO:0007669"/>
    <property type="project" value="InterPro"/>
</dbReference>
<dbReference type="SMART" id="SM00066">
    <property type="entry name" value="GAL4"/>
    <property type="match status" value="1"/>
</dbReference>
<evidence type="ECO:0000256" key="1">
    <source>
        <dbReference type="ARBA" id="ARBA00004123"/>
    </source>
</evidence>
<evidence type="ECO:0000256" key="4">
    <source>
        <dbReference type="ARBA" id="ARBA00023015"/>
    </source>
</evidence>
<gene>
    <name evidence="11" type="ORF">KQ657_001134</name>
</gene>
<evidence type="ECO:0000313" key="11">
    <source>
        <dbReference type="EMBL" id="KAG7193020.1"/>
    </source>
</evidence>
<keyword evidence="6" id="KW-0804">Transcription</keyword>
<dbReference type="Proteomes" id="UP000790833">
    <property type="component" value="Unassembled WGS sequence"/>
</dbReference>
<protein>
    <recommendedName>
        <fullName evidence="10">Zn(2)-C6 fungal-type domain-containing protein</fullName>
    </recommendedName>
</protein>
<evidence type="ECO:0000259" key="10">
    <source>
        <dbReference type="PROSITE" id="PS50048"/>
    </source>
</evidence>
<dbReference type="CDD" id="cd15485">
    <property type="entry name" value="ZIP_Cat8"/>
    <property type="match status" value="1"/>
</dbReference>
<feature type="region of interest" description="Disordered" evidence="9">
    <location>
        <begin position="981"/>
        <end position="1021"/>
    </location>
</feature>
<feature type="region of interest" description="Disordered" evidence="9">
    <location>
        <begin position="1140"/>
        <end position="1168"/>
    </location>
</feature>
<dbReference type="GO" id="GO:0043565">
    <property type="term" value="F:sequence-specific DNA binding"/>
    <property type="evidence" value="ECO:0007669"/>
    <property type="project" value="TreeGrafter"/>
</dbReference>
<dbReference type="PANTHER" id="PTHR47782:SF1">
    <property type="entry name" value="PYRIMIDINE PATHWAY REGULATORY PROTEIN 1"/>
    <property type="match status" value="1"/>
</dbReference>
<dbReference type="CDD" id="cd00067">
    <property type="entry name" value="GAL4"/>
    <property type="match status" value="1"/>
</dbReference>
<evidence type="ECO:0000256" key="6">
    <source>
        <dbReference type="ARBA" id="ARBA00023163"/>
    </source>
</evidence>
<feature type="compositionally biased region" description="Polar residues" evidence="9">
    <location>
        <begin position="993"/>
        <end position="1005"/>
    </location>
</feature>
<dbReference type="InterPro" id="IPR036864">
    <property type="entry name" value="Zn2-C6_fun-type_DNA-bd_sf"/>
</dbReference>
<dbReference type="EMBL" id="JAHMUF010000014">
    <property type="protein sequence ID" value="KAG7193020.1"/>
    <property type="molecule type" value="Genomic_DNA"/>
</dbReference>
<dbReference type="RefSeq" id="XP_043048569.1">
    <property type="nucleotide sequence ID" value="XM_043191937.1"/>
</dbReference>
<dbReference type="PANTHER" id="PTHR47782">
    <property type="entry name" value="ZN(II)2CYS6 TRANSCRIPTION FACTOR (EUROFUNG)-RELATED"/>
    <property type="match status" value="1"/>
</dbReference>
<dbReference type="GO" id="GO:0005634">
    <property type="term" value="C:nucleus"/>
    <property type="evidence" value="ECO:0007669"/>
    <property type="project" value="UniProtKB-SubCell"/>
</dbReference>
<evidence type="ECO:0000256" key="5">
    <source>
        <dbReference type="ARBA" id="ARBA00023125"/>
    </source>
</evidence>
<keyword evidence="8" id="KW-0175">Coiled coil</keyword>
<dbReference type="InterPro" id="IPR052202">
    <property type="entry name" value="Yeast_MetPath_Reg"/>
</dbReference>
<dbReference type="PROSITE" id="PS00463">
    <property type="entry name" value="ZN2_CY6_FUNGAL_1"/>
    <property type="match status" value="1"/>
</dbReference>
<evidence type="ECO:0000313" key="12">
    <source>
        <dbReference type="Proteomes" id="UP000790833"/>
    </source>
</evidence>
<organism evidence="11 12">
    <name type="scientific">Scheffersomyces spartinae</name>
    <dbReference type="NCBI Taxonomy" id="45513"/>
    <lineage>
        <taxon>Eukaryota</taxon>
        <taxon>Fungi</taxon>
        <taxon>Dikarya</taxon>
        <taxon>Ascomycota</taxon>
        <taxon>Saccharomycotina</taxon>
        <taxon>Pichiomycetes</taxon>
        <taxon>Debaryomycetaceae</taxon>
        <taxon>Scheffersomyces</taxon>
    </lineage>
</organism>
<keyword evidence="5" id="KW-0238">DNA-binding</keyword>
<evidence type="ECO:0000256" key="3">
    <source>
        <dbReference type="ARBA" id="ARBA00022833"/>
    </source>
</evidence>
<proteinExistence type="predicted"/>
<keyword evidence="2" id="KW-0479">Metal-binding</keyword>
<dbReference type="GO" id="GO:0045944">
    <property type="term" value="P:positive regulation of transcription by RNA polymerase II"/>
    <property type="evidence" value="ECO:0007669"/>
    <property type="project" value="TreeGrafter"/>
</dbReference>
<feature type="domain" description="Zn(2)-C6 fungal-type" evidence="10">
    <location>
        <begin position="49"/>
        <end position="78"/>
    </location>
</feature>
<dbReference type="Gene3D" id="4.10.240.10">
    <property type="entry name" value="Zn(2)-C6 fungal-type DNA-binding domain"/>
    <property type="match status" value="1"/>
</dbReference>
<comment type="caution">
    <text evidence="11">The sequence shown here is derived from an EMBL/GenBank/DDBJ whole genome shotgun (WGS) entry which is preliminary data.</text>
</comment>
<accession>A0A9P8AID9</accession>
<reference evidence="11" key="1">
    <citation type="submission" date="2021-03" db="EMBL/GenBank/DDBJ databases">
        <authorList>
            <person name="Palmer J.M."/>
        </authorList>
    </citation>
    <scope>NUCLEOTIDE SEQUENCE</scope>
    <source>
        <strain evidence="11">ARV_011</strain>
    </source>
</reference>
<dbReference type="Pfam" id="PF00172">
    <property type="entry name" value="Zn_clus"/>
    <property type="match status" value="1"/>
</dbReference>
<name>A0A9P8AID9_9ASCO</name>
<feature type="compositionally biased region" description="Polar residues" evidence="9">
    <location>
        <begin position="17"/>
        <end position="26"/>
    </location>
</feature>
<keyword evidence="4" id="KW-0805">Transcription regulation</keyword>
<feature type="compositionally biased region" description="Polar residues" evidence="9">
    <location>
        <begin position="586"/>
        <end position="597"/>
    </location>
</feature>
<dbReference type="OrthoDB" id="4151048at2759"/>
<evidence type="ECO:0000256" key="7">
    <source>
        <dbReference type="ARBA" id="ARBA00023242"/>
    </source>
</evidence>
<feature type="compositionally biased region" description="Low complexity" evidence="9">
    <location>
        <begin position="1140"/>
        <end position="1167"/>
    </location>
</feature>
<evidence type="ECO:0000256" key="2">
    <source>
        <dbReference type="ARBA" id="ARBA00022723"/>
    </source>
</evidence>